<evidence type="ECO:0000256" key="1">
    <source>
        <dbReference type="ARBA" id="ARBA00004141"/>
    </source>
</evidence>
<dbReference type="CDD" id="cd00038">
    <property type="entry name" value="CAP_ED"/>
    <property type="match status" value="1"/>
</dbReference>
<proteinExistence type="predicted"/>
<feature type="transmembrane region" description="Helical" evidence="11">
    <location>
        <begin position="144"/>
        <end position="165"/>
    </location>
</feature>
<accession>A0AAD5WZ23</accession>
<sequence length="488" mass="55274">VPWDLFAFVGVGHPLIDFDSERGVGDVRFYQFKVWAVIRFIKALFRIPYRRLYGVSIPGVALPVSRLIKVMLILMLLGHIDACIFMFIDTMLSGPGRWLDENGLRDPDTGLWAPFSNQYLIGYVSALRCLLLTLREANKDTENCFIVVEFIVGVLANGTVIGYIYSIVEMMDQSNVRSKAEERHRFEMGFVRRYMREKGLRPELQKMVTTHKELQWLRSQGMDEYRLFDGLPKSLQQEIKNFLYLDMVKKVPLFQDTDINFLSGVTFKMRTLIVLSGWYVFRKDDEGEEMFFIKSGKVEICNDQTGQVFVTLSEGSFFGEIALFEDCKRTASARASGDVELCLITKADFNRLLSQHPLIADRLRQTIQERKEREARMKAEAAAKAAEEERLRKEAEVAIAMEEEEARNKGLRRRGSRPELGGGGFSSMFKSRSGVLNMVRHPSTAIHRAPSGVHSSKSSMALSGRALSHVGRSSSGDAGMARDAGDEV</sequence>
<comment type="caution">
    <text evidence="13">The sequence shown here is derived from an EMBL/GenBank/DDBJ whole genome shotgun (WGS) entry which is preliminary data.</text>
</comment>
<keyword evidence="8" id="KW-0407">Ion channel</keyword>
<dbReference type="InterPro" id="IPR050866">
    <property type="entry name" value="CNG_cation_channel"/>
</dbReference>
<evidence type="ECO:0000256" key="6">
    <source>
        <dbReference type="ARBA" id="ARBA00023136"/>
    </source>
</evidence>
<protein>
    <recommendedName>
        <fullName evidence="12">Cyclic nucleotide-binding domain-containing protein</fullName>
    </recommendedName>
</protein>
<feature type="non-terminal residue" evidence="13">
    <location>
        <position position="488"/>
    </location>
</feature>
<dbReference type="GO" id="GO:0016020">
    <property type="term" value="C:membrane"/>
    <property type="evidence" value="ECO:0007669"/>
    <property type="project" value="UniProtKB-SubCell"/>
</dbReference>
<evidence type="ECO:0000256" key="9">
    <source>
        <dbReference type="SAM" id="Coils"/>
    </source>
</evidence>
<dbReference type="Gene3D" id="2.60.120.10">
    <property type="entry name" value="Jelly Rolls"/>
    <property type="match status" value="1"/>
</dbReference>
<dbReference type="InterPro" id="IPR018490">
    <property type="entry name" value="cNMP-bd_dom_sf"/>
</dbReference>
<evidence type="ECO:0000256" key="10">
    <source>
        <dbReference type="SAM" id="MobiDB-lite"/>
    </source>
</evidence>
<dbReference type="PROSITE" id="PS50042">
    <property type="entry name" value="CNMP_BINDING_3"/>
    <property type="match status" value="1"/>
</dbReference>
<organism evidence="13 14">
    <name type="scientific">Rhizophlyctis rosea</name>
    <dbReference type="NCBI Taxonomy" id="64517"/>
    <lineage>
        <taxon>Eukaryota</taxon>
        <taxon>Fungi</taxon>
        <taxon>Fungi incertae sedis</taxon>
        <taxon>Chytridiomycota</taxon>
        <taxon>Chytridiomycota incertae sedis</taxon>
        <taxon>Chytridiomycetes</taxon>
        <taxon>Rhizophlyctidales</taxon>
        <taxon>Rhizophlyctidaceae</taxon>
        <taxon>Rhizophlyctis</taxon>
    </lineage>
</organism>
<keyword evidence="2" id="KW-0813">Transport</keyword>
<feature type="region of interest" description="Disordered" evidence="10">
    <location>
        <begin position="442"/>
        <end position="488"/>
    </location>
</feature>
<evidence type="ECO:0000313" key="13">
    <source>
        <dbReference type="EMBL" id="KAJ3032576.1"/>
    </source>
</evidence>
<dbReference type="SMART" id="SM00100">
    <property type="entry name" value="cNMP"/>
    <property type="match status" value="1"/>
</dbReference>
<keyword evidence="6 11" id="KW-0472">Membrane</keyword>
<dbReference type="InterPro" id="IPR018488">
    <property type="entry name" value="cNMP-bd_CS"/>
</dbReference>
<dbReference type="Gene3D" id="1.10.287.630">
    <property type="entry name" value="Helix hairpin bin"/>
    <property type="match status" value="1"/>
</dbReference>
<dbReference type="Proteomes" id="UP001212841">
    <property type="component" value="Unassembled WGS sequence"/>
</dbReference>
<dbReference type="PANTHER" id="PTHR45638:SF11">
    <property type="entry name" value="CYCLIC NUCLEOTIDE-GATED CATION CHANNEL SUBUNIT A"/>
    <property type="match status" value="1"/>
</dbReference>
<evidence type="ECO:0000256" key="4">
    <source>
        <dbReference type="ARBA" id="ARBA00022989"/>
    </source>
</evidence>
<dbReference type="InterPro" id="IPR000595">
    <property type="entry name" value="cNMP-bd_dom"/>
</dbReference>
<evidence type="ECO:0000256" key="8">
    <source>
        <dbReference type="ARBA" id="ARBA00023303"/>
    </source>
</evidence>
<dbReference type="Pfam" id="PF00027">
    <property type="entry name" value="cNMP_binding"/>
    <property type="match status" value="1"/>
</dbReference>
<evidence type="ECO:0000256" key="2">
    <source>
        <dbReference type="ARBA" id="ARBA00022448"/>
    </source>
</evidence>
<evidence type="ECO:0000256" key="7">
    <source>
        <dbReference type="ARBA" id="ARBA00023286"/>
    </source>
</evidence>
<evidence type="ECO:0000313" key="14">
    <source>
        <dbReference type="Proteomes" id="UP001212841"/>
    </source>
</evidence>
<evidence type="ECO:0000256" key="11">
    <source>
        <dbReference type="SAM" id="Phobius"/>
    </source>
</evidence>
<comment type="subcellular location">
    <subcellularLocation>
        <location evidence="1">Membrane</location>
        <topology evidence="1">Multi-pass membrane protein</topology>
    </subcellularLocation>
</comment>
<reference evidence="13" key="1">
    <citation type="submission" date="2020-05" db="EMBL/GenBank/DDBJ databases">
        <title>Phylogenomic resolution of chytrid fungi.</title>
        <authorList>
            <person name="Stajich J.E."/>
            <person name="Amses K."/>
            <person name="Simmons R."/>
            <person name="Seto K."/>
            <person name="Myers J."/>
            <person name="Bonds A."/>
            <person name="Quandt C.A."/>
            <person name="Barry K."/>
            <person name="Liu P."/>
            <person name="Grigoriev I."/>
            <person name="Longcore J.E."/>
            <person name="James T.Y."/>
        </authorList>
    </citation>
    <scope>NUCLEOTIDE SEQUENCE</scope>
    <source>
        <strain evidence="13">JEL0318</strain>
    </source>
</reference>
<evidence type="ECO:0000259" key="12">
    <source>
        <dbReference type="PROSITE" id="PS50042"/>
    </source>
</evidence>
<feature type="transmembrane region" description="Helical" evidence="11">
    <location>
        <begin position="112"/>
        <end position="132"/>
    </location>
</feature>
<dbReference type="PROSITE" id="PS00889">
    <property type="entry name" value="CNMP_BINDING_2"/>
    <property type="match status" value="1"/>
</dbReference>
<dbReference type="PANTHER" id="PTHR45638">
    <property type="entry name" value="CYCLIC NUCLEOTIDE-GATED CATION CHANNEL SUBUNIT A"/>
    <property type="match status" value="1"/>
</dbReference>
<name>A0AAD5WZ23_9FUNG</name>
<keyword evidence="4 11" id="KW-1133">Transmembrane helix</keyword>
<dbReference type="GO" id="GO:0044877">
    <property type="term" value="F:protein-containing complex binding"/>
    <property type="evidence" value="ECO:0007669"/>
    <property type="project" value="TreeGrafter"/>
</dbReference>
<keyword evidence="7" id="KW-1071">Ligand-gated ion channel</keyword>
<keyword evidence="14" id="KW-1185">Reference proteome</keyword>
<feature type="coiled-coil region" evidence="9">
    <location>
        <begin position="360"/>
        <end position="405"/>
    </location>
</feature>
<gene>
    <name evidence="13" type="ORF">HK097_005191</name>
</gene>
<feature type="region of interest" description="Disordered" evidence="10">
    <location>
        <begin position="407"/>
        <end position="428"/>
    </location>
</feature>
<keyword evidence="3 11" id="KW-0812">Transmembrane</keyword>
<dbReference type="EMBL" id="JADGJD010002436">
    <property type="protein sequence ID" value="KAJ3032576.1"/>
    <property type="molecule type" value="Genomic_DNA"/>
</dbReference>
<keyword evidence="9" id="KW-0175">Coiled coil</keyword>
<dbReference type="AlphaFoldDB" id="A0AAD5WZ23"/>
<dbReference type="GO" id="GO:0005221">
    <property type="term" value="F:intracellularly cyclic nucleotide-activated monoatomic cation channel activity"/>
    <property type="evidence" value="ECO:0007669"/>
    <property type="project" value="InterPro"/>
</dbReference>
<evidence type="ECO:0000256" key="3">
    <source>
        <dbReference type="ARBA" id="ARBA00022692"/>
    </source>
</evidence>
<keyword evidence="5" id="KW-0406">Ion transport</keyword>
<feature type="transmembrane region" description="Helical" evidence="11">
    <location>
        <begin position="70"/>
        <end position="92"/>
    </location>
</feature>
<dbReference type="SUPFAM" id="SSF51206">
    <property type="entry name" value="cAMP-binding domain-like"/>
    <property type="match status" value="1"/>
</dbReference>
<evidence type="ECO:0000256" key="5">
    <source>
        <dbReference type="ARBA" id="ARBA00023065"/>
    </source>
</evidence>
<feature type="domain" description="Cyclic nucleotide-binding" evidence="12">
    <location>
        <begin position="253"/>
        <end position="370"/>
    </location>
</feature>
<dbReference type="InterPro" id="IPR014710">
    <property type="entry name" value="RmlC-like_jellyroll"/>
</dbReference>